<dbReference type="GO" id="GO:0030488">
    <property type="term" value="P:tRNA methylation"/>
    <property type="evidence" value="ECO:0007669"/>
    <property type="project" value="TreeGrafter"/>
</dbReference>
<dbReference type="PANTHER" id="PTHR14387">
    <property type="entry name" value="THADA/DEATH RECEPTOR INTERACTING PROTEIN"/>
    <property type="match status" value="1"/>
</dbReference>
<evidence type="ECO:0000313" key="5">
    <source>
        <dbReference type="Proteomes" id="UP000515146"/>
    </source>
</evidence>
<dbReference type="InterPro" id="IPR051954">
    <property type="entry name" value="tRNA_methyltransferase_THADA"/>
</dbReference>
<dbReference type="RefSeq" id="XP_027204127.1">
    <property type="nucleotide sequence ID" value="XM_027348326.1"/>
</dbReference>
<protein>
    <submittedName>
        <fullName evidence="6">Uncharacterized protein LOC113797872</fullName>
    </submittedName>
</protein>
<evidence type="ECO:0000256" key="1">
    <source>
        <dbReference type="ARBA" id="ARBA00022694"/>
    </source>
</evidence>
<keyword evidence="1" id="KW-0819">tRNA processing</keyword>
<dbReference type="OMA" id="QLEMRIH"/>
<feature type="coiled-coil region" evidence="2">
    <location>
        <begin position="333"/>
        <end position="360"/>
    </location>
</feature>
<feature type="domain" description="tRNA (32-2'-O)-methyltransferase regulator THADA-like C-terminal TPR repeats region" evidence="4">
    <location>
        <begin position="470"/>
        <end position="622"/>
    </location>
</feature>
<gene>
    <name evidence="6" type="primary">LOC113797872</name>
</gene>
<evidence type="ECO:0000259" key="3">
    <source>
        <dbReference type="Pfam" id="PF10350"/>
    </source>
</evidence>
<dbReference type="InParanoid" id="A0A6P6YFU7"/>
<dbReference type="GO" id="GO:0005829">
    <property type="term" value="C:cytosol"/>
    <property type="evidence" value="ECO:0007669"/>
    <property type="project" value="TreeGrafter"/>
</dbReference>
<dbReference type="CTD" id="63892"/>
<reference evidence="6" key="1">
    <citation type="submission" date="2025-08" db="UniProtKB">
        <authorList>
            <consortium name="RefSeq"/>
        </authorList>
    </citation>
    <scope>IDENTIFICATION</scope>
    <source>
        <strain evidence="6">Airmid</strain>
    </source>
</reference>
<evidence type="ECO:0000259" key="4">
    <source>
        <dbReference type="Pfam" id="PF25151"/>
    </source>
</evidence>
<dbReference type="OrthoDB" id="6511987at2759"/>
<dbReference type="AlphaFoldDB" id="A0A6P6YFU7"/>
<keyword evidence="5" id="KW-1185">Reference proteome</keyword>
<dbReference type="Proteomes" id="UP000515146">
    <property type="component" value="Unplaced"/>
</dbReference>
<keyword evidence="2" id="KW-0175">Coiled coil</keyword>
<feature type="domain" description="DUF2428" evidence="3">
    <location>
        <begin position="201"/>
        <end position="452"/>
    </location>
</feature>
<name>A0A6P6YFU7_DERPT</name>
<dbReference type="Pfam" id="PF25151">
    <property type="entry name" value="TPR_Trm732_C"/>
    <property type="match status" value="1"/>
</dbReference>
<dbReference type="InterPro" id="IPR019442">
    <property type="entry name" value="THADA/TRM732_DUF2428"/>
</dbReference>
<dbReference type="KEGG" id="dpte:113797872"/>
<accession>A0A6P6YFU7</accession>
<dbReference type="InterPro" id="IPR056842">
    <property type="entry name" value="THADA-like_TPR_C"/>
</dbReference>
<proteinExistence type="predicted"/>
<evidence type="ECO:0000313" key="6">
    <source>
        <dbReference type="RefSeq" id="XP_027204127.1"/>
    </source>
</evidence>
<organism evidence="5 6">
    <name type="scientific">Dermatophagoides pteronyssinus</name>
    <name type="common">European house dust mite</name>
    <dbReference type="NCBI Taxonomy" id="6956"/>
    <lineage>
        <taxon>Eukaryota</taxon>
        <taxon>Metazoa</taxon>
        <taxon>Ecdysozoa</taxon>
        <taxon>Arthropoda</taxon>
        <taxon>Chelicerata</taxon>
        <taxon>Arachnida</taxon>
        <taxon>Acari</taxon>
        <taxon>Acariformes</taxon>
        <taxon>Sarcoptiformes</taxon>
        <taxon>Astigmata</taxon>
        <taxon>Psoroptidia</taxon>
        <taxon>Analgoidea</taxon>
        <taxon>Pyroglyphidae</taxon>
        <taxon>Dermatophagoidinae</taxon>
        <taxon>Dermatophagoides</taxon>
    </lineage>
</organism>
<evidence type="ECO:0000256" key="2">
    <source>
        <dbReference type="SAM" id="Coils"/>
    </source>
</evidence>
<sequence length="1164" mass="136217">MICQYCLDNLHMSRYFGSLLIYLKILNLLVDYSLESEPLLVLIKDSCITTVDRQSLIFMFQHSLQEIRTSAKDFIVSCYRLKFITFTESEIDFLNKWSQTLLQSIQPKEAQTGVILNQFLVSFHDNQNYSSYFDFIQTLITELNQRIVKINLNIGNSCSSPCYPLLLAIRKLLCNEIDLVKLKSDLNDDEKQLSAWQILFIRIIDSCIAACESIISIVCNDSPEGHLPTTEKLELINFDLHNNRLHMVSQMLLMNGWMTIKESVLIISHLVSSFPYHQTTDDTIISCKYVDKIIDFLYENQLNLVHRGAFEQSSRGFNHLVESLLKNKCKVCRRKIESKIDEIKIRLQNLENDLNSSSSTYVSITRRSAGLPFIIQSIIAADPNSNYCLSFIETLIDILDPEKSNRRQSWQIIHSLNIVKSLVHDNRLSPVISVWIEKLFKISILWFKHDTYHRCLHDSNSTQYLYSIQNSTSMLLSSLITKVFGVKRNRSDTSRKNRMSSLLFFQSYPSLYLFILQQLESSQISESHSQLLFINPILIILSKLIISKSANNIYDATKFLPLIENIIYNCRDARLRHLAVCTYNRLLPSTSYSNIIVNFNDRFIENETKIKKSNYLHGLAMLLAEISREFYLHTMNSSPESQDLSVLLIELYQKLIIMFKNKSITNDLILGILHQAHYRIYLCLKLKNQTEIFKDHTVILEENLINLIENGQKQDDYCFNLIVDYLIHSFLDSTGQAFFPTLKTFVSINYAFEAKLALWCWLINGILLDDDNYTKLDRLESNLFKYEHSNLDTVYIDSIQEFIKIQKYLSKNFNHLIIRLNRESFYSLIQNSSEINKFFTGQSLNSLYNVELHILNEIFILIFNARRIEFFDNMNDILKRLTKLNVNSLLDLALKMKENRHLLLLIEQCIEDMNEPILNLLVWSKFLDIIENLSSKLENIPDRLAAIHCVGCCVRKFPFSDLSFDQDSYDIFVRIFIQFIQLLQDNEKIIRNNCVLQIEKLAIMFKNECYQDISPQKLLIQLFIQNMIHSINQNQIEQCINLIRAIFKIALHFLVNNDDDIVTETFTSDKLFDKTKMNIFIDEYSIWKDLIDEIHSLCQQFIEPKLCNSTLMTILKQIDGYMCKQFEEIEYKLNDETDLNEASEFVYSNRSRLIKFLQLFQQLA</sequence>
<dbReference type="PANTHER" id="PTHR14387:SF0">
    <property type="entry name" value="DUF2428 DOMAIN-CONTAINING PROTEIN"/>
    <property type="match status" value="1"/>
</dbReference>
<dbReference type="Pfam" id="PF10350">
    <property type="entry name" value="DUF2428"/>
    <property type="match status" value="1"/>
</dbReference>